<keyword evidence="5 12" id="KW-0408">Iron</keyword>
<name>A0A9W4X6M7_9FLAO</name>
<dbReference type="GO" id="GO:0042744">
    <property type="term" value="P:hydrogen peroxide catabolic process"/>
    <property type="evidence" value="ECO:0007669"/>
    <property type="project" value="UniProtKB-KW"/>
</dbReference>
<evidence type="ECO:0000256" key="3">
    <source>
        <dbReference type="ARBA" id="ARBA00022723"/>
    </source>
</evidence>
<evidence type="ECO:0000256" key="11">
    <source>
        <dbReference type="ARBA" id="ARBA00074141"/>
    </source>
</evidence>
<dbReference type="Gene3D" id="1.10.520.10">
    <property type="match status" value="2"/>
</dbReference>
<dbReference type="GO" id="GO:0005829">
    <property type="term" value="C:cytosol"/>
    <property type="evidence" value="ECO:0007669"/>
    <property type="project" value="UniProtKB-ARBA"/>
</dbReference>
<feature type="active site" description="Proton acceptor" evidence="12">
    <location>
        <position position="123"/>
    </location>
</feature>
<evidence type="ECO:0000313" key="16">
    <source>
        <dbReference type="EMBL" id="CAI2767360.1"/>
    </source>
</evidence>
<feature type="cross-link" description="Tryptophyl-tyrosyl-methioninium (Tyr-Met) (with Trp-122)" evidence="12">
    <location>
        <begin position="250"/>
        <end position="276"/>
    </location>
</feature>
<dbReference type="Pfam" id="PF00141">
    <property type="entry name" value="peroxidase"/>
    <property type="match status" value="2"/>
</dbReference>
<dbReference type="AlphaFoldDB" id="A0A9W4X6M7"/>
<feature type="binding site" description="axial binding residue" evidence="12">
    <location>
        <position position="291"/>
    </location>
    <ligand>
        <name>heme b</name>
        <dbReference type="ChEBI" id="CHEBI:60344"/>
    </ligand>
    <ligandPart>
        <name>Fe</name>
        <dbReference type="ChEBI" id="CHEBI:18248"/>
    </ligandPart>
</feature>
<accession>A0A9W4X6M7</accession>
<dbReference type="EMBL" id="OX336425">
    <property type="protein sequence ID" value="CAI2767360.1"/>
    <property type="molecule type" value="Genomic_DNA"/>
</dbReference>
<dbReference type="FunFam" id="1.10.420.10:FF:000004">
    <property type="entry name" value="Catalase-peroxidase"/>
    <property type="match status" value="1"/>
</dbReference>
<feature type="region of interest" description="Disordered" evidence="14">
    <location>
        <begin position="28"/>
        <end position="48"/>
    </location>
</feature>
<evidence type="ECO:0000256" key="4">
    <source>
        <dbReference type="ARBA" id="ARBA00023002"/>
    </source>
</evidence>
<dbReference type="EC" id="1.11.1.21" evidence="10 12"/>
<dbReference type="CDD" id="cd00649">
    <property type="entry name" value="catalase_peroxidase_1"/>
    <property type="match status" value="1"/>
</dbReference>
<dbReference type="GO" id="GO:0070301">
    <property type="term" value="P:cellular response to hydrogen peroxide"/>
    <property type="evidence" value="ECO:0007669"/>
    <property type="project" value="TreeGrafter"/>
</dbReference>
<dbReference type="PRINTS" id="PR00460">
    <property type="entry name" value="BPEROXIDASE"/>
</dbReference>
<comment type="caution">
    <text evidence="12">Lacks conserved residue(s) required for the propagation of feature annotation.</text>
</comment>
<protein>
    <recommendedName>
        <fullName evidence="11 12">Catalase-peroxidase</fullName>
        <shortName evidence="12">CP</shortName>
        <ecNumber evidence="10 12">1.11.1.21</ecNumber>
    </recommendedName>
    <alternativeName>
        <fullName evidence="12">Peroxidase/catalase</fullName>
    </alternativeName>
</protein>
<dbReference type="HAMAP" id="MF_01961">
    <property type="entry name" value="Catal_peroxid"/>
    <property type="match status" value="1"/>
</dbReference>
<evidence type="ECO:0000256" key="5">
    <source>
        <dbReference type="ARBA" id="ARBA00023004"/>
    </source>
</evidence>
<comment type="catalytic activity">
    <reaction evidence="7 12 13">
        <text>2 H2O2 = O2 + 2 H2O</text>
        <dbReference type="Rhea" id="RHEA:20309"/>
        <dbReference type="ChEBI" id="CHEBI:15377"/>
        <dbReference type="ChEBI" id="CHEBI:15379"/>
        <dbReference type="ChEBI" id="CHEBI:16240"/>
        <dbReference type="EC" id="1.11.1.21"/>
    </reaction>
</comment>
<dbReference type="FunFam" id="1.10.520.10:FF:000002">
    <property type="entry name" value="Catalase-peroxidase"/>
    <property type="match status" value="1"/>
</dbReference>
<dbReference type="GO" id="GO:0020037">
    <property type="term" value="F:heme binding"/>
    <property type="evidence" value="ECO:0007669"/>
    <property type="project" value="InterPro"/>
</dbReference>
<keyword evidence="4 12" id="KW-0560">Oxidoreductase</keyword>
<evidence type="ECO:0000256" key="7">
    <source>
        <dbReference type="ARBA" id="ARBA00049145"/>
    </source>
</evidence>
<dbReference type="SUPFAM" id="SSF48113">
    <property type="entry name" value="Heme-dependent peroxidases"/>
    <property type="match status" value="2"/>
</dbReference>
<dbReference type="PROSITE" id="PS00436">
    <property type="entry name" value="PEROXIDASE_2"/>
    <property type="match status" value="1"/>
</dbReference>
<evidence type="ECO:0000256" key="14">
    <source>
        <dbReference type="SAM" id="MobiDB-lite"/>
    </source>
</evidence>
<evidence type="ECO:0000313" key="17">
    <source>
        <dbReference type="Proteomes" id="UP001152749"/>
    </source>
</evidence>
<comment type="cofactor">
    <cofactor evidence="12">
        <name>heme b</name>
        <dbReference type="ChEBI" id="CHEBI:60344"/>
    </cofactor>
    <text evidence="12">Binds 1 heme b (iron(II)-protoporphyrin IX) group per dimer.</text>
</comment>
<evidence type="ECO:0000256" key="12">
    <source>
        <dbReference type="HAMAP-Rule" id="MF_01961"/>
    </source>
</evidence>
<dbReference type="InterPro" id="IPR010255">
    <property type="entry name" value="Haem_peroxidase_sf"/>
</dbReference>
<sequence>MCDFLKKLAFDRRQLILIKKKTEKMSDSNESKCPFHNGQVKETAGTGTSNKDWWPNRLNLNILRQHSNLSDPMEEGFNYAEAFKTLDLNAVKKDLFDLMKDSQDWWPADYGHYGPLFIRMAWHSAGTYRISDGRGGASSGNQRFAPLNSWPDNGNLDKARFLLWPIKQKYGNKISWADLMILTGNCALESMGFKTFGFAGGREDVWEPEQDVNWGSEKEWLATSDKPYSRYTGDRNLENPLAAVQMGLIYVNPEGPDGNPDPLGSGRDIRETFARMAMNDEETVALTAGGHTFGKAHGAGDAALVGAEPEGASIEQMGLGWKSSFGSGVGEDAITSGIEGAWKPNPTTWDNGYFETLFKYDWKLTKSPAGAHQWTPTDESAATTVEDAHNPAKRHAPMMTTADMAMKMDPVYEAISRDYMQNFDKFADAFARAWYKLTHRDMGPISRYLGPEVPSEILIWQDPIPAAKGELSYSDIAALKDKILSSGLSVSQLVNTAWASASTFRGSDKRGGANGARIRFEPQISWEVNAGGQVKKVLAVLETIQNDFANSGKSVSIADLIVLGGSAAIEKAASNAGLSIDVPFTQGRGDATLEQTDVHSFEVLEPKADGFRNYKSAKTNAITEELLVDRAQLLTLSVPEMTVLVGGLRVLNANYDGSKHGVLTTNAETLSNDFFVNLLDLGTTWKAINETGENFEGRNRTTGEVKWTATRADLIFGSNSELRAIAEVYASSNVKEKFVKDFVSAWTKVMNLDRFDVR</sequence>
<dbReference type="PROSITE" id="PS50873">
    <property type="entry name" value="PEROXIDASE_4"/>
    <property type="match status" value="1"/>
</dbReference>
<dbReference type="InterPro" id="IPR019794">
    <property type="entry name" value="Peroxidases_AS"/>
</dbReference>
<evidence type="ECO:0000256" key="2">
    <source>
        <dbReference type="ARBA" id="ARBA00022617"/>
    </source>
</evidence>
<feature type="site" description="Transition state stabilizer" evidence="12">
    <location>
        <position position="119"/>
    </location>
</feature>
<evidence type="ECO:0000256" key="13">
    <source>
        <dbReference type="RuleBase" id="RU003451"/>
    </source>
</evidence>
<evidence type="ECO:0000256" key="8">
    <source>
        <dbReference type="ARBA" id="ARBA00051651"/>
    </source>
</evidence>
<dbReference type="CDD" id="cd08200">
    <property type="entry name" value="catalase_peroxidase_2"/>
    <property type="match status" value="1"/>
</dbReference>
<dbReference type="NCBIfam" id="NF011635">
    <property type="entry name" value="PRK15061.1"/>
    <property type="match status" value="1"/>
</dbReference>
<dbReference type="PANTHER" id="PTHR30555:SF0">
    <property type="entry name" value="CATALASE-PEROXIDASE"/>
    <property type="match status" value="1"/>
</dbReference>
<keyword evidence="2 12" id="KW-0349">Heme</keyword>
<dbReference type="Proteomes" id="UP001152749">
    <property type="component" value="Chromosome"/>
</dbReference>
<evidence type="ECO:0000256" key="10">
    <source>
        <dbReference type="ARBA" id="ARBA00067012"/>
    </source>
</evidence>
<reference evidence="16" key="1">
    <citation type="submission" date="2022-09" db="EMBL/GenBank/DDBJ databases">
        <authorList>
            <person name="Duchaud E."/>
        </authorList>
    </citation>
    <scope>NUCLEOTIDE SEQUENCE</scope>
    <source>
        <strain evidence="16">TRV642</strain>
    </source>
</reference>
<comment type="PTM">
    <text evidence="12">Formation of the three residue Trp-Tyr-Met cross-link is important for the catalase, but not the peroxidase activity of the enzyme.</text>
</comment>
<keyword evidence="6 12" id="KW-0376">Hydrogen peroxide</keyword>
<dbReference type="PRINTS" id="PR00458">
    <property type="entry name" value="PEROXIDASE"/>
</dbReference>
<dbReference type="PANTHER" id="PTHR30555">
    <property type="entry name" value="HYDROPEROXIDASE I, BIFUNCTIONAL CATALASE-PEROXIDASE"/>
    <property type="match status" value="1"/>
</dbReference>
<evidence type="ECO:0000259" key="15">
    <source>
        <dbReference type="PROSITE" id="PS50873"/>
    </source>
</evidence>
<gene>
    <name evidence="12 16" type="primary">katG</name>
    <name evidence="16" type="ORF">TRV642_2491</name>
</gene>
<dbReference type="GO" id="GO:0046872">
    <property type="term" value="F:metal ion binding"/>
    <property type="evidence" value="ECO:0007669"/>
    <property type="project" value="UniProtKB-KW"/>
</dbReference>
<comment type="similarity">
    <text evidence="9 12 13">Belongs to the peroxidase family. Peroxidase/catalase subfamily.</text>
</comment>
<comment type="catalytic activity">
    <reaction evidence="8 12 13">
        <text>H2O2 + AH2 = A + 2 H2O</text>
        <dbReference type="Rhea" id="RHEA:30275"/>
        <dbReference type="ChEBI" id="CHEBI:13193"/>
        <dbReference type="ChEBI" id="CHEBI:15377"/>
        <dbReference type="ChEBI" id="CHEBI:16240"/>
        <dbReference type="ChEBI" id="CHEBI:17499"/>
        <dbReference type="EC" id="1.11.1.21"/>
    </reaction>
</comment>
<dbReference type="InterPro" id="IPR000763">
    <property type="entry name" value="Catalase_peroxidase"/>
</dbReference>
<comment type="function">
    <text evidence="12">Bifunctional enzyme with both catalase and broad-spectrum peroxidase activity.</text>
</comment>
<dbReference type="FunFam" id="1.10.420.10:FF:000002">
    <property type="entry name" value="Catalase-peroxidase"/>
    <property type="match status" value="1"/>
</dbReference>
<evidence type="ECO:0000256" key="6">
    <source>
        <dbReference type="ARBA" id="ARBA00023324"/>
    </source>
</evidence>
<dbReference type="NCBIfam" id="TIGR00198">
    <property type="entry name" value="cat_per_HPI"/>
    <property type="match status" value="1"/>
</dbReference>
<comment type="subunit">
    <text evidence="12">Homodimer or homotetramer.</text>
</comment>
<dbReference type="Gene3D" id="1.10.420.10">
    <property type="entry name" value="Peroxidase, domain 2"/>
    <property type="match status" value="2"/>
</dbReference>
<dbReference type="InterPro" id="IPR002016">
    <property type="entry name" value="Haem_peroxidase"/>
</dbReference>
<evidence type="ECO:0000256" key="9">
    <source>
        <dbReference type="ARBA" id="ARBA00060838"/>
    </source>
</evidence>
<organism evidence="16 17">
    <name type="scientific">Flavobacterium collinsii</name>
    <dbReference type="NCBI Taxonomy" id="1114861"/>
    <lineage>
        <taxon>Bacteria</taxon>
        <taxon>Pseudomonadati</taxon>
        <taxon>Bacteroidota</taxon>
        <taxon>Flavobacteriia</taxon>
        <taxon>Flavobacteriales</taxon>
        <taxon>Flavobacteriaceae</taxon>
        <taxon>Flavobacterium</taxon>
    </lineage>
</organism>
<proteinExistence type="inferred from homology"/>
<keyword evidence="1 12" id="KW-0575">Peroxidase</keyword>
<evidence type="ECO:0000256" key="1">
    <source>
        <dbReference type="ARBA" id="ARBA00022559"/>
    </source>
</evidence>
<dbReference type="GO" id="GO:0004096">
    <property type="term" value="F:catalase activity"/>
    <property type="evidence" value="ECO:0007669"/>
    <property type="project" value="UniProtKB-UniRule"/>
</dbReference>
<feature type="domain" description="Plant heme peroxidase family profile" evidence="15">
    <location>
        <begin position="156"/>
        <end position="457"/>
    </location>
</feature>
<dbReference type="KEGG" id="fcs:TRV642_2491"/>
<keyword evidence="3 12" id="KW-0479">Metal-binding</keyword>